<dbReference type="GO" id="GO:1990904">
    <property type="term" value="C:ribonucleoprotein complex"/>
    <property type="evidence" value="ECO:0007669"/>
    <property type="project" value="TreeGrafter"/>
</dbReference>
<dbReference type="InterPro" id="IPR000504">
    <property type="entry name" value="RRM_dom"/>
</dbReference>
<dbReference type="Gene3D" id="3.30.70.330">
    <property type="match status" value="1"/>
</dbReference>
<dbReference type="Pfam" id="PF00076">
    <property type="entry name" value="RRM_1"/>
    <property type="match status" value="1"/>
</dbReference>
<evidence type="ECO:0000256" key="3">
    <source>
        <dbReference type="SAM" id="MobiDB-lite"/>
    </source>
</evidence>
<dbReference type="InterPro" id="IPR035979">
    <property type="entry name" value="RBD_domain_sf"/>
</dbReference>
<feature type="domain" description="RRM" evidence="4">
    <location>
        <begin position="212"/>
        <end position="289"/>
    </location>
</feature>
<dbReference type="CDD" id="cd00590">
    <property type="entry name" value="RRM_SF"/>
    <property type="match status" value="1"/>
</dbReference>
<dbReference type="PROSITE" id="PS50102">
    <property type="entry name" value="RRM"/>
    <property type="match status" value="1"/>
</dbReference>
<evidence type="ECO:0000259" key="4">
    <source>
        <dbReference type="PROSITE" id="PS50102"/>
    </source>
</evidence>
<gene>
    <name evidence="5" type="ORF">F3Y22_tig00002237pilonHSYRG00815</name>
</gene>
<keyword evidence="6" id="KW-1185">Reference proteome</keyword>
<dbReference type="GO" id="GO:0005737">
    <property type="term" value="C:cytoplasm"/>
    <property type="evidence" value="ECO:0007669"/>
    <property type="project" value="TreeGrafter"/>
</dbReference>
<sequence length="514" mass="58140">MKHQPLSKPSRLLGFTSSGTVTASSVRHATVPPSSSRVSQCPLESFSRGVTVDVPLGSAKELDARVKDLKAIEADLIEPDGTTYRHFPTPQNLQNLKTYPARSGEGPLSKNPLKKWSTKEILDCQPPVVRIDDIGLSPSQGGKNMNEKLSLVQETPAFSVVDVDHVGAKEINSKGYFDEKFSVEAGRRRIGFQNRWKECQPKIGDGFRNGCYTIFIENLPQKIHWKRLESIFGTHGQGIDAFIPKKRNSNGVHFGFIRYATIEEARKAISMMNGNHIYGSKIRVSLVKYKPRQSYWRKSSTVVERKYGMEDFPRNKQCEVEGVRDEDKLHVLSNCLVGWCKNFIKIDNLANQIQDKGLAGFTLMRAAGNVVLMAFEDSDSLRSVKEDKLETLAEWFSKVETWSERLVVECRRVWLVCEGIPFYAWYWDTFKNIATKWGKLIAIDNSCEFPSSFDRAKIQILTNVQGRIDELLELMVGDNVFIILVHEVDLSFKPNSWVPEDCDISLELVPPIGS</sequence>
<name>A0A6A3CRN3_HIBSY</name>
<evidence type="ECO:0000256" key="1">
    <source>
        <dbReference type="ARBA" id="ARBA00022884"/>
    </source>
</evidence>
<proteinExistence type="predicted"/>
<dbReference type="PANTHER" id="PTHR23003">
    <property type="entry name" value="RNA RECOGNITION MOTIF RRM DOMAIN CONTAINING PROTEIN"/>
    <property type="match status" value="1"/>
</dbReference>
<dbReference type="PANTHER" id="PTHR23003:SF57">
    <property type="entry name" value="RNA-BINDING (RRM_RBD_RNP MOTIFS) FAMILY PROTEIN-RELATED"/>
    <property type="match status" value="1"/>
</dbReference>
<protein>
    <recommendedName>
        <fullName evidence="4">RRM domain-containing protein</fullName>
    </recommendedName>
</protein>
<dbReference type="GO" id="GO:0005634">
    <property type="term" value="C:nucleus"/>
    <property type="evidence" value="ECO:0007669"/>
    <property type="project" value="TreeGrafter"/>
</dbReference>
<organism evidence="5 6">
    <name type="scientific">Hibiscus syriacus</name>
    <name type="common">Rose of Sharon</name>
    <dbReference type="NCBI Taxonomy" id="106335"/>
    <lineage>
        <taxon>Eukaryota</taxon>
        <taxon>Viridiplantae</taxon>
        <taxon>Streptophyta</taxon>
        <taxon>Embryophyta</taxon>
        <taxon>Tracheophyta</taxon>
        <taxon>Spermatophyta</taxon>
        <taxon>Magnoliopsida</taxon>
        <taxon>eudicotyledons</taxon>
        <taxon>Gunneridae</taxon>
        <taxon>Pentapetalae</taxon>
        <taxon>rosids</taxon>
        <taxon>malvids</taxon>
        <taxon>Malvales</taxon>
        <taxon>Malvaceae</taxon>
        <taxon>Malvoideae</taxon>
        <taxon>Hibiscus</taxon>
    </lineage>
</organism>
<keyword evidence="1 2" id="KW-0694">RNA-binding</keyword>
<evidence type="ECO:0000313" key="6">
    <source>
        <dbReference type="Proteomes" id="UP000436088"/>
    </source>
</evidence>
<evidence type="ECO:0000256" key="2">
    <source>
        <dbReference type="PROSITE-ProRule" id="PRU00176"/>
    </source>
</evidence>
<dbReference type="EMBL" id="VEPZ02000167">
    <property type="protein sequence ID" value="KAE8732205.1"/>
    <property type="molecule type" value="Genomic_DNA"/>
</dbReference>
<dbReference type="SUPFAM" id="SSF54928">
    <property type="entry name" value="RNA-binding domain, RBD"/>
    <property type="match status" value="1"/>
</dbReference>
<dbReference type="SMART" id="SM00360">
    <property type="entry name" value="RRM"/>
    <property type="match status" value="1"/>
</dbReference>
<feature type="region of interest" description="Disordered" evidence="3">
    <location>
        <begin position="82"/>
        <end position="112"/>
    </location>
</feature>
<dbReference type="Proteomes" id="UP000436088">
    <property type="component" value="Unassembled WGS sequence"/>
</dbReference>
<dbReference type="InterPro" id="IPR050374">
    <property type="entry name" value="RRT5_SRSF_SR"/>
</dbReference>
<dbReference type="AlphaFoldDB" id="A0A6A3CRN3"/>
<comment type="caution">
    <text evidence="5">The sequence shown here is derived from an EMBL/GenBank/DDBJ whole genome shotgun (WGS) entry which is preliminary data.</text>
</comment>
<evidence type="ECO:0000313" key="5">
    <source>
        <dbReference type="EMBL" id="KAE8732205.1"/>
    </source>
</evidence>
<dbReference type="GO" id="GO:0003729">
    <property type="term" value="F:mRNA binding"/>
    <property type="evidence" value="ECO:0007669"/>
    <property type="project" value="TreeGrafter"/>
</dbReference>
<accession>A0A6A3CRN3</accession>
<reference evidence="5" key="1">
    <citation type="submission" date="2019-09" db="EMBL/GenBank/DDBJ databases">
        <title>Draft genome information of white flower Hibiscus syriacus.</title>
        <authorList>
            <person name="Kim Y.-M."/>
        </authorList>
    </citation>
    <scope>NUCLEOTIDE SEQUENCE [LARGE SCALE GENOMIC DNA]</scope>
    <source>
        <strain evidence="5">YM2019G1</strain>
    </source>
</reference>
<dbReference type="InterPro" id="IPR012677">
    <property type="entry name" value="Nucleotide-bd_a/b_plait_sf"/>
</dbReference>